<dbReference type="Gene3D" id="2.60.40.10">
    <property type="entry name" value="Immunoglobulins"/>
    <property type="match status" value="1"/>
</dbReference>
<comment type="caution">
    <text evidence="2">The sequence shown here is derived from an EMBL/GenBank/DDBJ whole genome shotgun (WGS) entry which is preliminary data.</text>
</comment>
<dbReference type="InterPro" id="IPR007110">
    <property type="entry name" value="Ig-like_dom"/>
</dbReference>
<evidence type="ECO:0000313" key="3">
    <source>
        <dbReference type="Proteomes" id="UP000828390"/>
    </source>
</evidence>
<evidence type="ECO:0000313" key="2">
    <source>
        <dbReference type="EMBL" id="KAH3833735.1"/>
    </source>
</evidence>
<dbReference type="AlphaFoldDB" id="A0A9D4K623"/>
<feature type="domain" description="Ig-like" evidence="1">
    <location>
        <begin position="1"/>
        <end position="64"/>
    </location>
</feature>
<proteinExistence type="predicted"/>
<accession>A0A9D4K623</accession>
<dbReference type="SUPFAM" id="SSF48726">
    <property type="entry name" value="Immunoglobulin"/>
    <property type="match status" value="1"/>
</dbReference>
<dbReference type="Proteomes" id="UP000828390">
    <property type="component" value="Unassembled WGS sequence"/>
</dbReference>
<dbReference type="InterPro" id="IPR037448">
    <property type="entry name" value="Zig-8"/>
</dbReference>
<dbReference type="PANTHER" id="PTHR23279:SF36">
    <property type="entry name" value="DEFECTIVE PROBOSCIS EXTENSION RESPONSE 9, ISOFORM A"/>
    <property type="match status" value="1"/>
</dbReference>
<evidence type="ECO:0000259" key="1">
    <source>
        <dbReference type="PROSITE" id="PS50835"/>
    </source>
</evidence>
<dbReference type="PANTHER" id="PTHR23279">
    <property type="entry name" value="DEFECTIVE PROBOSCIS EXTENSION RESPONSE DPR -RELATED"/>
    <property type="match status" value="1"/>
</dbReference>
<keyword evidence="3" id="KW-1185">Reference proteome</keyword>
<reference evidence="2" key="2">
    <citation type="submission" date="2020-11" db="EMBL/GenBank/DDBJ databases">
        <authorList>
            <person name="McCartney M.A."/>
            <person name="Auch B."/>
            <person name="Kono T."/>
            <person name="Mallez S."/>
            <person name="Becker A."/>
            <person name="Gohl D.M."/>
            <person name="Silverstein K.A.T."/>
            <person name="Koren S."/>
            <person name="Bechman K.B."/>
            <person name="Herman A."/>
            <person name="Abrahante J.E."/>
            <person name="Garbe J."/>
        </authorList>
    </citation>
    <scope>NUCLEOTIDE SEQUENCE</scope>
    <source>
        <strain evidence="2">Duluth1</strain>
        <tissue evidence="2">Whole animal</tissue>
    </source>
</reference>
<dbReference type="PROSITE" id="PS50835">
    <property type="entry name" value="IG_LIKE"/>
    <property type="match status" value="1"/>
</dbReference>
<sequence length="127" mass="14497">MVVWLKVRTSFPLTSGTLTVVADKRFHVGHIDFKSHWDLMIKNVKLEDDGVYECQISSKDRTVRRLITLNVVDPVVEAPEIRITGLVQTRSKAHISLRERLENHQALFTSSEDVYQRSCNCACANRG</sequence>
<name>A0A9D4K623_DREPO</name>
<protein>
    <recommendedName>
        <fullName evidence="1">Ig-like domain-containing protein</fullName>
    </recommendedName>
</protein>
<dbReference type="GO" id="GO:0032589">
    <property type="term" value="C:neuron projection membrane"/>
    <property type="evidence" value="ECO:0007669"/>
    <property type="project" value="TreeGrafter"/>
</dbReference>
<dbReference type="GO" id="GO:0050808">
    <property type="term" value="P:synapse organization"/>
    <property type="evidence" value="ECO:0007669"/>
    <property type="project" value="TreeGrafter"/>
</dbReference>
<organism evidence="2 3">
    <name type="scientific">Dreissena polymorpha</name>
    <name type="common">Zebra mussel</name>
    <name type="synonym">Mytilus polymorpha</name>
    <dbReference type="NCBI Taxonomy" id="45954"/>
    <lineage>
        <taxon>Eukaryota</taxon>
        <taxon>Metazoa</taxon>
        <taxon>Spiralia</taxon>
        <taxon>Lophotrochozoa</taxon>
        <taxon>Mollusca</taxon>
        <taxon>Bivalvia</taxon>
        <taxon>Autobranchia</taxon>
        <taxon>Heteroconchia</taxon>
        <taxon>Euheterodonta</taxon>
        <taxon>Imparidentia</taxon>
        <taxon>Neoheterodontei</taxon>
        <taxon>Myida</taxon>
        <taxon>Dreissenoidea</taxon>
        <taxon>Dreissenidae</taxon>
        <taxon>Dreissena</taxon>
    </lineage>
</organism>
<reference evidence="2" key="1">
    <citation type="journal article" date="2019" name="bioRxiv">
        <title>The Genome of the Zebra Mussel, Dreissena polymorpha: A Resource for Invasive Species Research.</title>
        <authorList>
            <person name="McCartney M.A."/>
            <person name="Auch B."/>
            <person name="Kono T."/>
            <person name="Mallez S."/>
            <person name="Zhang Y."/>
            <person name="Obille A."/>
            <person name="Becker A."/>
            <person name="Abrahante J.E."/>
            <person name="Garbe J."/>
            <person name="Badalamenti J.P."/>
            <person name="Herman A."/>
            <person name="Mangelson H."/>
            <person name="Liachko I."/>
            <person name="Sullivan S."/>
            <person name="Sone E.D."/>
            <person name="Koren S."/>
            <person name="Silverstein K.A.T."/>
            <person name="Beckman K.B."/>
            <person name="Gohl D.M."/>
        </authorList>
    </citation>
    <scope>NUCLEOTIDE SEQUENCE</scope>
    <source>
        <strain evidence="2">Duluth1</strain>
        <tissue evidence="2">Whole animal</tissue>
    </source>
</reference>
<dbReference type="InterPro" id="IPR013783">
    <property type="entry name" value="Ig-like_fold"/>
</dbReference>
<dbReference type="InterPro" id="IPR036179">
    <property type="entry name" value="Ig-like_dom_sf"/>
</dbReference>
<dbReference type="EMBL" id="JAIWYP010000004">
    <property type="protein sequence ID" value="KAH3833735.1"/>
    <property type="molecule type" value="Genomic_DNA"/>
</dbReference>
<gene>
    <name evidence="2" type="ORF">DPMN_107050</name>
</gene>